<keyword evidence="1" id="KW-0175">Coiled coil</keyword>
<dbReference type="WBParaSite" id="NBR_0001292401-mRNA-1">
    <property type="protein sequence ID" value="NBR_0001292401-mRNA-1"/>
    <property type="gene ID" value="NBR_0001292401"/>
</dbReference>
<reference evidence="6" key="1">
    <citation type="submission" date="2016-04" db="UniProtKB">
        <authorList>
            <consortium name="WormBaseParasite"/>
        </authorList>
    </citation>
    <scope>IDENTIFICATION</scope>
</reference>
<evidence type="ECO:0000313" key="6">
    <source>
        <dbReference type="WBParaSite" id="NBR_0001292401-mRNA-1"/>
    </source>
</evidence>
<dbReference type="STRING" id="27835.A0A158R110"/>
<name>A0A158R110_NIPBR</name>
<feature type="region of interest" description="Disordered" evidence="2">
    <location>
        <begin position="114"/>
        <end position="173"/>
    </location>
</feature>
<dbReference type="OMA" id="ARCEWEK"/>
<keyword evidence="3" id="KW-0472">Membrane</keyword>
<evidence type="ECO:0000256" key="3">
    <source>
        <dbReference type="SAM" id="Phobius"/>
    </source>
</evidence>
<evidence type="ECO:0000313" key="4">
    <source>
        <dbReference type="EMBL" id="VDL76514.1"/>
    </source>
</evidence>
<accession>A0A158R110</accession>
<feature type="coiled-coil region" evidence="1">
    <location>
        <begin position="331"/>
        <end position="494"/>
    </location>
</feature>
<dbReference type="AlphaFoldDB" id="A0A158R110"/>
<evidence type="ECO:0000313" key="5">
    <source>
        <dbReference type="Proteomes" id="UP000271162"/>
    </source>
</evidence>
<keyword evidence="3" id="KW-0812">Transmembrane</keyword>
<protein>
    <submittedName>
        <fullName evidence="6">GRIP domain-containing protein</fullName>
    </submittedName>
</protein>
<gene>
    <name evidence="4" type="ORF">NBR_LOCUS12925</name>
</gene>
<keyword evidence="5" id="KW-1185">Reference proteome</keyword>
<keyword evidence="3" id="KW-1133">Transmembrane helix</keyword>
<dbReference type="Proteomes" id="UP000271162">
    <property type="component" value="Unassembled WGS sequence"/>
</dbReference>
<evidence type="ECO:0000256" key="2">
    <source>
        <dbReference type="SAM" id="MobiDB-lite"/>
    </source>
</evidence>
<sequence>MFGYDFSNIDVFDCCFHLSSFLSITGRAYVPRRGYGKVTDRSSDISAAATMLEPFTLACILAAVAAVIAMMFYLFSGTDDERDFEKSTAVDDAEGDVEGAVVTGGEPESVVESIIDDNKENRNEQSSSSEGKRKKRSKRKDEEALGRSDVTEHVENEVTAESHSSSSVASKSDKEKKLKKKVAIVNVKDLDSNKVLTRIASLDEIEPEYISYLATYFHDSYSKINMLESLIGDYEKKEMNYKKKIDQYQLSRVISERQISDHVRVISELTSKLQALSVSEASLKQQNLQLNNVRVENDALKSALSKSAADAAAGAKVLANLELLKAQVAALDVLKQEFATLDSVARQLKAELMDKTRVIEEGKVMTFNGESVKRAENERDEIAHQFSQARCEWEKKEAALMDEYTSLKNLVDELNEEVAKFEQFKKEQDELEQKLLAKEAELAEKSARLAAAETEKQVLVIKGRGRSVELEIENADLRKQLIDMKERLDEVTKSHTAVLVLVCVHLSLVGVCDI</sequence>
<reference evidence="4 5" key="2">
    <citation type="submission" date="2018-11" db="EMBL/GenBank/DDBJ databases">
        <authorList>
            <consortium name="Pathogen Informatics"/>
        </authorList>
    </citation>
    <scope>NUCLEOTIDE SEQUENCE [LARGE SCALE GENOMIC DNA]</scope>
</reference>
<proteinExistence type="predicted"/>
<feature type="compositionally biased region" description="Basic and acidic residues" evidence="2">
    <location>
        <begin position="139"/>
        <end position="156"/>
    </location>
</feature>
<evidence type="ECO:0000256" key="1">
    <source>
        <dbReference type="SAM" id="Coils"/>
    </source>
</evidence>
<dbReference type="EMBL" id="UYSL01020890">
    <property type="protein sequence ID" value="VDL76514.1"/>
    <property type="molecule type" value="Genomic_DNA"/>
</dbReference>
<organism evidence="6">
    <name type="scientific">Nippostrongylus brasiliensis</name>
    <name type="common">Rat hookworm</name>
    <dbReference type="NCBI Taxonomy" id="27835"/>
    <lineage>
        <taxon>Eukaryota</taxon>
        <taxon>Metazoa</taxon>
        <taxon>Ecdysozoa</taxon>
        <taxon>Nematoda</taxon>
        <taxon>Chromadorea</taxon>
        <taxon>Rhabditida</taxon>
        <taxon>Rhabditina</taxon>
        <taxon>Rhabditomorpha</taxon>
        <taxon>Strongyloidea</taxon>
        <taxon>Heligmosomidae</taxon>
        <taxon>Nippostrongylus</taxon>
    </lineage>
</organism>
<feature type="transmembrane region" description="Helical" evidence="3">
    <location>
        <begin position="55"/>
        <end position="75"/>
    </location>
</feature>